<feature type="region of interest" description="Disordered" evidence="1">
    <location>
        <begin position="123"/>
        <end position="162"/>
    </location>
</feature>
<evidence type="ECO:0000256" key="1">
    <source>
        <dbReference type="SAM" id="MobiDB-lite"/>
    </source>
</evidence>
<feature type="transmembrane region" description="Helical" evidence="2">
    <location>
        <begin position="24"/>
        <end position="41"/>
    </location>
</feature>
<accession>A0A8A1MF54</accession>
<feature type="non-terminal residue" evidence="3">
    <location>
        <position position="168"/>
    </location>
</feature>
<dbReference type="Proteomes" id="UP000663671">
    <property type="component" value="Chromosome 3"/>
</dbReference>
<dbReference type="OrthoDB" id="10495178at2759"/>
<evidence type="ECO:0000313" key="3">
    <source>
        <dbReference type="EMBL" id="QSS65258.1"/>
    </source>
</evidence>
<organism evidence="3 4">
    <name type="scientific">Ajellomyces capsulatus</name>
    <name type="common">Darling's disease fungus</name>
    <name type="synonym">Histoplasma capsulatum</name>
    <dbReference type="NCBI Taxonomy" id="5037"/>
    <lineage>
        <taxon>Eukaryota</taxon>
        <taxon>Fungi</taxon>
        <taxon>Dikarya</taxon>
        <taxon>Ascomycota</taxon>
        <taxon>Pezizomycotina</taxon>
        <taxon>Eurotiomycetes</taxon>
        <taxon>Eurotiomycetidae</taxon>
        <taxon>Onygenales</taxon>
        <taxon>Ajellomycetaceae</taxon>
        <taxon>Histoplasma</taxon>
    </lineage>
</organism>
<dbReference type="AlphaFoldDB" id="A0A8A1MF54"/>
<keyword evidence="2" id="KW-0812">Transmembrane</keyword>
<reference evidence="3" key="1">
    <citation type="submission" date="2021-01" db="EMBL/GenBank/DDBJ databases">
        <title>Chromosome-level genome assembly of a human fungal pathogen reveals clustering of transcriptionally co-regulated genes.</title>
        <authorList>
            <person name="Voorhies M."/>
            <person name="Cohen S."/>
            <person name="Shea T.P."/>
            <person name="Petrus S."/>
            <person name="Munoz J.F."/>
            <person name="Poplawski S."/>
            <person name="Goldman W.E."/>
            <person name="Michael T."/>
            <person name="Cuomo C.A."/>
            <person name="Sil A."/>
            <person name="Beyhan S."/>
        </authorList>
    </citation>
    <scope>NUCLEOTIDE SEQUENCE</scope>
    <source>
        <strain evidence="3">WU24</strain>
    </source>
</reference>
<name>A0A8A1MF54_AJECA</name>
<sequence length="168" mass="18697">PGWFVTYIGDTPERPRGTGKLKPILAFYLGMTGAAVAWRSYRATTPARRLEQNTTKEVEHLQKTTISEIPCRDLDRMRAAAGVATKQATHQRKPPPPQSFLPNVTALWLAVREATLPWAQEVSENMEKRSSQRRRRAHLWGNGDSASDISHPPMAGGARKVSSAILWA</sequence>
<keyword evidence="2" id="KW-1133">Transmembrane helix</keyword>
<evidence type="ECO:0000256" key="2">
    <source>
        <dbReference type="SAM" id="Phobius"/>
    </source>
</evidence>
<gene>
    <name evidence="3" type="ORF">I7I51_06100</name>
</gene>
<evidence type="ECO:0000313" key="4">
    <source>
        <dbReference type="Proteomes" id="UP000663671"/>
    </source>
</evidence>
<proteinExistence type="predicted"/>
<dbReference type="EMBL" id="CP069115">
    <property type="protein sequence ID" value="QSS65258.1"/>
    <property type="molecule type" value="Genomic_DNA"/>
</dbReference>
<dbReference type="VEuPathDB" id="FungiDB:I7I51_06100"/>
<keyword evidence="2" id="KW-0472">Membrane</keyword>
<protein>
    <submittedName>
        <fullName evidence="3">Uncharacterized protein</fullName>
    </submittedName>
</protein>